<feature type="domain" description="Endonuclease GajA/Old nuclease/RecF-like AAA" evidence="1">
    <location>
        <begin position="37"/>
        <end position="146"/>
    </location>
</feature>
<name>G5GAB1_9BACT</name>
<dbReference type="STRING" id="679199.HMPREF9332_00512"/>
<dbReference type="EMBL" id="ACZK01000011">
    <property type="protein sequence ID" value="EHG23698.1"/>
    <property type="molecule type" value="Genomic_DNA"/>
</dbReference>
<reference evidence="2 3" key="1">
    <citation type="submission" date="2011-08" db="EMBL/GenBank/DDBJ databases">
        <title>The Genome Sequence of Prevotella sp. oral taxon 302 str. F0323.</title>
        <authorList>
            <consortium name="The Broad Institute Genome Sequencing Platform"/>
            <person name="Earl A."/>
            <person name="Ward D."/>
            <person name="Feldgarden M."/>
            <person name="Gevers D."/>
            <person name="Izard J."/>
            <person name="Blanton J.M."/>
            <person name="Baranova O.V."/>
            <person name="Tanner A.C."/>
            <person name="Dewhirst F.E."/>
            <person name="Young S.K."/>
            <person name="Zeng Q."/>
            <person name="Gargeya S."/>
            <person name="Fitzgerald M."/>
            <person name="Haas B."/>
            <person name="Abouelleil A."/>
            <person name="Alvarado L."/>
            <person name="Arachchi H.M."/>
            <person name="Berlin A."/>
            <person name="Brown A."/>
            <person name="Chapman S.B."/>
            <person name="Chen Z."/>
            <person name="Dunbar C."/>
            <person name="Freedman E."/>
            <person name="Gearin G."/>
            <person name="Gellesch M."/>
            <person name="Goldberg J."/>
            <person name="Griggs A."/>
            <person name="Gujja S."/>
            <person name="Heiman D."/>
            <person name="Howarth C."/>
            <person name="Larson L."/>
            <person name="Lui A."/>
            <person name="MacDonald P.J.P."/>
            <person name="Montmayeur A."/>
            <person name="Murphy C."/>
            <person name="Neiman D."/>
            <person name="Pearson M."/>
            <person name="Priest M."/>
            <person name="Roberts A."/>
            <person name="Saif S."/>
            <person name="Shea T."/>
            <person name="Shenoy N."/>
            <person name="Sisk P."/>
            <person name="Stolte C."/>
            <person name="Sykes S."/>
            <person name="Wortman J."/>
            <person name="Nusbaum C."/>
            <person name="Birren B."/>
        </authorList>
    </citation>
    <scope>NUCLEOTIDE SEQUENCE [LARGE SCALE GENOMIC DNA]</scope>
    <source>
        <strain evidence="2 3">F0323</strain>
    </source>
</reference>
<organism evidence="2 3">
    <name type="scientific">Alloprevotella rava F0323</name>
    <dbReference type="NCBI Taxonomy" id="679199"/>
    <lineage>
        <taxon>Bacteria</taxon>
        <taxon>Pseudomonadati</taxon>
        <taxon>Bacteroidota</taxon>
        <taxon>Bacteroidia</taxon>
        <taxon>Bacteroidales</taxon>
        <taxon>Prevotellaceae</taxon>
        <taxon>Alloprevotella</taxon>
    </lineage>
</organism>
<dbReference type="AlphaFoldDB" id="G5GAB1"/>
<dbReference type="Proteomes" id="UP000015993">
    <property type="component" value="Unassembled WGS sequence"/>
</dbReference>
<dbReference type="RefSeq" id="WP_009346927.1">
    <property type="nucleotide sequence ID" value="NZ_JH376828.1"/>
</dbReference>
<dbReference type="InterPro" id="IPR041685">
    <property type="entry name" value="AAA_GajA/Old/RecF-like"/>
</dbReference>
<accession>G5GAB1</accession>
<evidence type="ECO:0000313" key="2">
    <source>
        <dbReference type="EMBL" id="EHG23698.1"/>
    </source>
</evidence>
<evidence type="ECO:0000313" key="3">
    <source>
        <dbReference type="Proteomes" id="UP000015993"/>
    </source>
</evidence>
<sequence>MFNFLSYIGERKLPNNITDIMRELPPPFFKVKILLCKKSQQNKEEEIAFNKLSSGEKQFAYMMSTYIYHLANLESITPKKTEISLHSETGRVNYRMINLVFDEMELCFHPEYQRTFVNNLISYIQRMELNKTFSFNIILTTHSPFILSDIPACNILALKDGEPDELFKNEKTLAANIYDILNNGFFMSNFIGEFSSRLIGEIITKLNTCNVISLEQQEILYKQISLIGDDFVHIKLLEKLDLRTNNRFSIEARKKKLNEELDKLSKL</sequence>
<proteinExistence type="predicted"/>
<comment type="caution">
    <text evidence="2">The sequence shown here is derived from an EMBL/GenBank/DDBJ whole genome shotgun (WGS) entry which is preliminary data.</text>
</comment>
<protein>
    <recommendedName>
        <fullName evidence="1">Endonuclease GajA/Old nuclease/RecF-like AAA domain-containing protein</fullName>
    </recommendedName>
</protein>
<keyword evidence="3" id="KW-1185">Reference proteome</keyword>
<evidence type="ECO:0000259" key="1">
    <source>
        <dbReference type="Pfam" id="PF13175"/>
    </source>
</evidence>
<dbReference type="HOGENOM" id="CLU_1040664_0_0_10"/>
<gene>
    <name evidence="2" type="ORF">HMPREF9332_00512</name>
</gene>
<dbReference type="Pfam" id="PF13175">
    <property type="entry name" value="AAA_15"/>
    <property type="match status" value="1"/>
</dbReference>
<dbReference type="eggNOG" id="COG3950">
    <property type="taxonomic scope" value="Bacteria"/>
</dbReference>
<dbReference type="PATRIC" id="fig|679199.3.peg.538"/>